<gene>
    <name evidence="2" type="ORF">SVUK_LOCUS12223</name>
</gene>
<dbReference type="EMBL" id="UYYB01098708">
    <property type="protein sequence ID" value="VDM77225.1"/>
    <property type="molecule type" value="Genomic_DNA"/>
</dbReference>
<reference evidence="2 3" key="1">
    <citation type="submission" date="2018-11" db="EMBL/GenBank/DDBJ databases">
        <authorList>
            <consortium name="Pathogen Informatics"/>
        </authorList>
    </citation>
    <scope>NUCLEOTIDE SEQUENCE [LARGE SCALE GENOMIC DNA]</scope>
</reference>
<evidence type="ECO:0000313" key="3">
    <source>
        <dbReference type="Proteomes" id="UP000270094"/>
    </source>
</evidence>
<organism evidence="2 3">
    <name type="scientific">Strongylus vulgaris</name>
    <name type="common">Blood worm</name>
    <dbReference type="NCBI Taxonomy" id="40348"/>
    <lineage>
        <taxon>Eukaryota</taxon>
        <taxon>Metazoa</taxon>
        <taxon>Ecdysozoa</taxon>
        <taxon>Nematoda</taxon>
        <taxon>Chromadorea</taxon>
        <taxon>Rhabditida</taxon>
        <taxon>Rhabditina</taxon>
        <taxon>Rhabditomorpha</taxon>
        <taxon>Strongyloidea</taxon>
        <taxon>Strongylidae</taxon>
        <taxon>Strongylus</taxon>
    </lineage>
</organism>
<keyword evidence="3" id="KW-1185">Reference proteome</keyword>
<protein>
    <recommendedName>
        <fullName evidence="4">Single domain-containing protein</fullName>
    </recommendedName>
</protein>
<keyword evidence="1" id="KW-0732">Signal</keyword>
<evidence type="ECO:0008006" key="4">
    <source>
        <dbReference type="Google" id="ProtNLM"/>
    </source>
</evidence>
<sequence length="99" mass="9955">MKTQLFLLVAFVPALLAQLFGIANPGQGFSGGGGGCTGFLRFSARAGMRPYGEAIGQMPPCACPCPGANAPCPWPGVAAAGTRNVILNSCVPACCPGKK</sequence>
<accession>A0A3P7L397</accession>
<evidence type="ECO:0000313" key="2">
    <source>
        <dbReference type="EMBL" id="VDM77225.1"/>
    </source>
</evidence>
<feature type="chain" id="PRO_5018072327" description="Single domain-containing protein" evidence="1">
    <location>
        <begin position="18"/>
        <end position="99"/>
    </location>
</feature>
<name>A0A3P7L397_STRVU</name>
<dbReference type="Proteomes" id="UP000270094">
    <property type="component" value="Unassembled WGS sequence"/>
</dbReference>
<dbReference type="AlphaFoldDB" id="A0A3P7L397"/>
<proteinExistence type="predicted"/>
<feature type="signal peptide" evidence="1">
    <location>
        <begin position="1"/>
        <end position="17"/>
    </location>
</feature>
<evidence type="ECO:0000256" key="1">
    <source>
        <dbReference type="SAM" id="SignalP"/>
    </source>
</evidence>